<dbReference type="GO" id="GO:0006629">
    <property type="term" value="P:lipid metabolic process"/>
    <property type="evidence" value="ECO:0007669"/>
    <property type="project" value="InterPro"/>
</dbReference>
<accession>A0A8B7RWY0</accession>
<dbReference type="InterPro" id="IPR030395">
    <property type="entry name" value="GP_PDE_dom"/>
</dbReference>
<keyword evidence="9" id="KW-0325">Glycoprotein</keyword>
<evidence type="ECO:0000256" key="10">
    <source>
        <dbReference type="SAM" id="MobiDB-lite"/>
    </source>
</evidence>
<keyword evidence="13" id="KW-1185">Reference proteome</keyword>
<keyword evidence="5 11" id="KW-0812">Transmembrane</keyword>
<protein>
    <submittedName>
        <fullName evidence="14">Glycerophosphodiester phosphodiesterase domain-containing protein 5</fullName>
    </submittedName>
</protein>
<dbReference type="CTD" id="81544"/>
<dbReference type="PROSITE" id="PS51704">
    <property type="entry name" value="GP_PDE"/>
    <property type="match status" value="1"/>
</dbReference>
<evidence type="ECO:0000256" key="9">
    <source>
        <dbReference type="ARBA" id="ARBA00023180"/>
    </source>
</evidence>
<reference evidence="14" key="1">
    <citation type="submission" date="2025-08" db="UniProtKB">
        <authorList>
            <consortium name="RefSeq"/>
        </authorList>
    </citation>
    <scope>IDENTIFICATION</scope>
    <source>
        <tissue evidence="14">Muscle</tissue>
    </source>
</reference>
<name>A0A8B7RWY0_HIPAR</name>
<evidence type="ECO:0000256" key="11">
    <source>
        <dbReference type="SAM" id="Phobius"/>
    </source>
</evidence>
<dbReference type="GO" id="GO:0012505">
    <property type="term" value="C:endomembrane system"/>
    <property type="evidence" value="ECO:0007669"/>
    <property type="project" value="UniProtKB-SubCell"/>
</dbReference>
<dbReference type="InterPro" id="IPR017946">
    <property type="entry name" value="PLC-like_Pdiesterase_TIM-brl"/>
</dbReference>
<dbReference type="GO" id="GO:0005737">
    <property type="term" value="C:cytoplasm"/>
    <property type="evidence" value="ECO:0007669"/>
    <property type="project" value="UniProtKB-SubCell"/>
</dbReference>
<dbReference type="GeneID" id="109386312"/>
<organism evidence="13 14">
    <name type="scientific">Hipposideros armiger</name>
    <name type="common">Great Himalayan leaf-nosed bat</name>
    <dbReference type="NCBI Taxonomy" id="186990"/>
    <lineage>
        <taxon>Eukaryota</taxon>
        <taxon>Metazoa</taxon>
        <taxon>Chordata</taxon>
        <taxon>Craniata</taxon>
        <taxon>Vertebrata</taxon>
        <taxon>Euteleostomi</taxon>
        <taxon>Mammalia</taxon>
        <taxon>Eutheria</taxon>
        <taxon>Laurasiatheria</taxon>
        <taxon>Chiroptera</taxon>
        <taxon>Yinpterochiroptera</taxon>
        <taxon>Rhinolophoidea</taxon>
        <taxon>Hipposideridae</taxon>
        <taxon>Hipposideros</taxon>
    </lineage>
</organism>
<dbReference type="GO" id="GO:0008889">
    <property type="term" value="F:glycerophosphodiester phosphodiesterase activity"/>
    <property type="evidence" value="ECO:0007669"/>
    <property type="project" value="TreeGrafter"/>
</dbReference>
<feature type="transmembrane region" description="Helical" evidence="11">
    <location>
        <begin position="55"/>
        <end position="75"/>
    </location>
</feature>
<dbReference type="RefSeq" id="XP_019504878.1">
    <property type="nucleotide sequence ID" value="XM_019649333.1"/>
</dbReference>
<keyword evidence="7 11" id="KW-1133">Transmembrane helix</keyword>
<dbReference type="Proteomes" id="UP000694851">
    <property type="component" value="Unplaced"/>
</dbReference>
<evidence type="ECO:0000256" key="5">
    <source>
        <dbReference type="ARBA" id="ARBA00022692"/>
    </source>
</evidence>
<dbReference type="AlphaFoldDB" id="A0A8B7RWY0"/>
<dbReference type="GO" id="GO:0005886">
    <property type="term" value="C:plasma membrane"/>
    <property type="evidence" value="ECO:0007669"/>
    <property type="project" value="TreeGrafter"/>
</dbReference>
<evidence type="ECO:0000256" key="4">
    <source>
        <dbReference type="ARBA" id="ARBA00022490"/>
    </source>
</evidence>
<comment type="subcellular location">
    <subcellularLocation>
        <location evidence="2">Cytoplasm</location>
    </subcellularLocation>
    <subcellularLocation>
        <location evidence="1">Endomembrane system</location>
        <topology evidence="1">Multi-pass membrane protein</topology>
    </subcellularLocation>
</comment>
<evidence type="ECO:0000256" key="7">
    <source>
        <dbReference type="ARBA" id="ARBA00022989"/>
    </source>
</evidence>
<evidence type="ECO:0000256" key="3">
    <source>
        <dbReference type="ARBA" id="ARBA00007277"/>
    </source>
</evidence>
<dbReference type="FunFam" id="3.20.20.190:FF:000028">
    <property type="entry name" value="Glycerophosphodiester phosphodiesterase domain-containing protein 5"/>
    <property type="match status" value="1"/>
</dbReference>
<evidence type="ECO:0000313" key="14">
    <source>
        <dbReference type="RefSeq" id="XP_019504878.1"/>
    </source>
</evidence>
<evidence type="ECO:0000256" key="8">
    <source>
        <dbReference type="ARBA" id="ARBA00023136"/>
    </source>
</evidence>
<dbReference type="PANTHER" id="PTHR23344:SF6">
    <property type="entry name" value="GLYCEROPHOSPHODIESTER PHOSPHODIESTERASE DOMAIN-CONTAINING PROTEIN 5"/>
    <property type="match status" value="1"/>
</dbReference>
<dbReference type="SUPFAM" id="SSF51695">
    <property type="entry name" value="PLC-like phosphodiesterases"/>
    <property type="match status" value="1"/>
</dbReference>
<feature type="transmembrane region" description="Helical" evidence="11">
    <location>
        <begin position="25"/>
        <end position="43"/>
    </location>
</feature>
<evidence type="ECO:0000259" key="12">
    <source>
        <dbReference type="PROSITE" id="PS51704"/>
    </source>
</evidence>
<evidence type="ECO:0000256" key="2">
    <source>
        <dbReference type="ARBA" id="ARBA00004496"/>
    </source>
</evidence>
<keyword evidence="8 11" id="KW-0472">Membrane</keyword>
<gene>
    <name evidence="14" type="primary">GDPD5</name>
</gene>
<evidence type="ECO:0000256" key="1">
    <source>
        <dbReference type="ARBA" id="ARBA00004127"/>
    </source>
</evidence>
<comment type="similarity">
    <text evidence="3">Belongs to the glycerophosphoryl diester phosphodiesterase family.</text>
</comment>
<sequence>MSAVTQLWEDEWEVLLISLQGTAPFLHVGALAAVTALSWIVAGQFARTERSSSQMAILCTFSAVVFALYLAPLTISSPCIMEKKDLGPKPALIGHRGAPMLAPEHTLMSFRKALEQKLYGLQVDVTISLDGVPFLMHDATLQRTTNVEEEFPELARRPASMLNWTVLQRLNAGQWFLKTDPFWTASSLSPSDHREVQNQSICSLVELLELAKGNATLLLSLRDPPREHPYHGSFLNVTLEALLRAGFPQHQVMWLPNRQRRFVRKVAPGFQQTSGSKEAMTSLQRGHIQWLNLRYTQVSHQELRDYASWNLSVNLYTVNAPWLFSLLWCAGVPSVTSDNSHALSQVPSPLWIMVSWTTGGQSTPGGSRQLPVARRSGAGSTLWALWPETELTNPKTSSWARGVDLGSGRKMEAGEPWLRVSGLCLIQAPALPIAGPQSSHLYSQTRVLLVSQAKSREALEVAGPCSREGWGRTQCSRGHLCRWRLGGIRSYNPEQIMLSAAVRRASRDVSIMKEKLIFAEISDGIEVSDELSVCSDSSYDTYANSATTPVDPRGIGSHAKTLTDQSGR</sequence>
<dbReference type="Pfam" id="PF03009">
    <property type="entry name" value="GDPD"/>
    <property type="match status" value="1"/>
</dbReference>
<dbReference type="KEGG" id="hai:109386312"/>
<dbReference type="GO" id="GO:0045666">
    <property type="term" value="P:positive regulation of neuron differentiation"/>
    <property type="evidence" value="ECO:0007669"/>
    <property type="project" value="TreeGrafter"/>
</dbReference>
<dbReference type="PANTHER" id="PTHR23344">
    <property type="entry name" value="GLYCEROPHOSPHORYL DIESTER PHOSPHODIESTERASE"/>
    <property type="match status" value="1"/>
</dbReference>
<evidence type="ECO:0000256" key="6">
    <source>
        <dbReference type="ARBA" id="ARBA00022801"/>
    </source>
</evidence>
<feature type="region of interest" description="Disordered" evidence="10">
    <location>
        <begin position="545"/>
        <end position="568"/>
    </location>
</feature>
<proteinExistence type="inferred from homology"/>
<dbReference type="Gene3D" id="3.20.20.190">
    <property type="entry name" value="Phosphatidylinositol (PI) phosphodiesterase"/>
    <property type="match status" value="1"/>
</dbReference>
<keyword evidence="6" id="KW-0378">Hydrolase</keyword>
<keyword evidence="4" id="KW-0963">Cytoplasm</keyword>
<feature type="domain" description="GP-PDE" evidence="12">
    <location>
        <begin position="90"/>
        <end position="347"/>
    </location>
</feature>
<evidence type="ECO:0000313" key="13">
    <source>
        <dbReference type="Proteomes" id="UP000694851"/>
    </source>
</evidence>
<dbReference type="OrthoDB" id="1058301at2759"/>